<dbReference type="AlphaFoldDB" id="A0A2T0S0B8"/>
<dbReference type="InterPro" id="IPR036909">
    <property type="entry name" value="Cyt_c-like_dom_sf"/>
</dbReference>
<comment type="caution">
    <text evidence="7">The sequence shown here is derived from an EMBL/GenBank/DDBJ whole genome shotgun (WGS) entry which is preliminary data.</text>
</comment>
<evidence type="ECO:0000313" key="7">
    <source>
        <dbReference type="EMBL" id="PRY26855.1"/>
    </source>
</evidence>
<evidence type="ECO:0000256" key="3">
    <source>
        <dbReference type="ARBA" id="ARBA00023004"/>
    </source>
</evidence>
<evidence type="ECO:0000256" key="2">
    <source>
        <dbReference type="ARBA" id="ARBA00022723"/>
    </source>
</evidence>
<dbReference type="Proteomes" id="UP000239480">
    <property type="component" value="Unassembled WGS sequence"/>
</dbReference>
<feature type="signal peptide" evidence="5">
    <location>
        <begin position="1"/>
        <end position="25"/>
    </location>
</feature>
<evidence type="ECO:0000259" key="6">
    <source>
        <dbReference type="PROSITE" id="PS51007"/>
    </source>
</evidence>
<dbReference type="GO" id="GO:0020037">
    <property type="term" value="F:heme binding"/>
    <property type="evidence" value="ECO:0007669"/>
    <property type="project" value="InterPro"/>
</dbReference>
<dbReference type="Pfam" id="PF00034">
    <property type="entry name" value="Cytochrom_C"/>
    <property type="match status" value="1"/>
</dbReference>
<evidence type="ECO:0000256" key="5">
    <source>
        <dbReference type="SAM" id="SignalP"/>
    </source>
</evidence>
<protein>
    <submittedName>
        <fullName evidence="7">Cytochrome c</fullName>
    </submittedName>
</protein>
<evidence type="ECO:0000256" key="4">
    <source>
        <dbReference type="PROSITE-ProRule" id="PRU00433"/>
    </source>
</evidence>
<dbReference type="OrthoDB" id="335174at2"/>
<keyword evidence="5" id="KW-0732">Signal</keyword>
<gene>
    <name evidence="7" type="ORF">CLV78_101959</name>
</gene>
<accession>A0A2T0S0B8</accession>
<name>A0A2T0S0B8_9RHOB</name>
<keyword evidence="3 4" id="KW-0408">Iron</keyword>
<sequence>MRRTIRLLCIIGAAVLALGAGGAVSEEDLGRQEFMSACASCHGADGKGAGDVAKFLTVDVPDLTGLAQRHDGKFPMLDVIHIIDGRTGMRGHGSEMPVWGAFFSKRVGESAGVFGGEAIVRGRLLSLAYYLETIQQ</sequence>
<dbReference type="SUPFAM" id="SSF46626">
    <property type="entry name" value="Cytochrome c"/>
    <property type="match status" value="1"/>
</dbReference>
<evidence type="ECO:0000256" key="1">
    <source>
        <dbReference type="ARBA" id="ARBA00022617"/>
    </source>
</evidence>
<dbReference type="InterPro" id="IPR009056">
    <property type="entry name" value="Cyt_c-like_dom"/>
</dbReference>
<organism evidence="7 8">
    <name type="scientific">Aliiruegeria haliotis</name>
    <dbReference type="NCBI Taxonomy" id="1280846"/>
    <lineage>
        <taxon>Bacteria</taxon>
        <taxon>Pseudomonadati</taxon>
        <taxon>Pseudomonadota</taxon>
        <taxon>Alphaproteobacteria</taxon>
        <taxon>Rhodobacterales</taxon>
        <taxon>Roseobacteraceae</taxon>
        <taxon>Aliiruegeria</taxon>
    </lineage>
</organism>
<keyword evidence="8" id="KW-1185">Reference proteome</keyword>
<evidence type="ECO:0000313" key="8">
    <source>
        <dbReference type="Proteomes" id="UP000239480"/>
    </source>
</evidence>
<proteinExistence type="predicted"/>
<reference evidence="7 8" key="1">
    <citation type="submission" date="2018-03" db="EMBL/GenBank/DDBJ databases">
        <title>Genomic Encyclopedia of Archaeal and Bacterial Type Strains, Phase II (KMG-II): from individual species to whole genera.</title>
        <authorList>
            <person name="Goeker M."/>
        </authorList>
    </citation>
    <scope>NUCLEOTIDE SEQUENCE [LARGE SCALE GENOMIC DNA]</scope>
    <source>
        <strain evidence="7 8">DSM 29328</strain>
    </source>
</reference>
<dbReference type="RefSeq" id="WP_106203569.1">
    <property type="nucleotide sequence ID" value="NZ_PVTD01000001.1"/>
</dbReference>
<dbReference type="GO" id="GO:0046872">
    <property type="term" value="F:metal ion binding"/>
    <property type="evidence" value="ECO:0007669"/>
    <property type="project" value="UniProtKB-KW"/>
</dbReference>
<keyword evidence="2 4" id="KW-0479">Metal-binding</keyword>
<dbReference type="GO" id="GO:0009055">
    <property type="term" value="F:electron transfer activity"/>
    <property type="evidence" value="ECO:0007669"/>
    <property type="project" value="InterPro"/>
</dbReference>
<feature type="chain" id="PRO_5015561179" evidence="5">
    <location>
        <begin position="26"/>
        <end position="136"/>
    </location>
</feature>
<keyword evidence="1 4" id="KW-0349">Heme</keyword>
<dbReference type="Gene3D" id="1.10.760.10">
    <property type="entry name" value="Cytochrome c-like domain"/>
    <property type="match status" value="1"/>
</dbReference>
<dbReference type="EMBL" id="PVTD01000001">
    <property type="protein sequence ID" value="PRY26855.1"/>
    <property type="molecule type" value="Genomic_DNA"/>
</dbReference>
<feature type="domain" description="Cytochrome c" evidence="6">
    <location>
        <begin position="25"/>
        <end position="134"/>
    </location>
</feature>
<dbReference type="PROSITE" id="PS51007">
    <property type="entry name" value="CYTC"/>
    <property type="match status" value="1"/>
</dbReference>